<keyword evidence="6" id="KW-1133">Transmembrane helix</keyword>
<dbReference type="GO" id="GO:0005506">
    <property type="term" value="F:iron ion binding"/>
    <property type="evidence" value="ECO:0007669"/>
    <property type="project" value="InterPro"/>
</dbReference>
<dbReference type="PROSITE" id="PS00086">
    <property type="entry name" value="CYTOCHROME_P450"/>
    <property type="match status" value="1"/>
</dbReference>
<sequence length="499" mass="56832">MFLRVYFQILLGLIILSGLIYYFFCLPPKHPKNIPAVPFWVCLIPFLKDVDQRDTYHKYLEKPLIKHGAVKIFFGARWNLLVQRSEYVAEIFKDEEVYQKTGNQKKIPHAVVAEFLGDNIISARSSNWKLYTDIIKPGLQRNFETEPLLSNSSLLCKLLKDSQRSVGKSGIAVQELLQRYTIANVSQGLLQTDFETLSNSEAVLNKLQSAVKRQIFQPIFMNFPFLDHFPIPSRVKARETIKRFSQELDDKLTKAYEGKSPSLSSDKLGSRLLAARDEGLINDKQLHDNLNVTFVAGQENPQLLLISIMYLLAKHPEIQAKVRAETSKVDLDTATLQDLADNPYLTSMIYEALRLFPPISQLINRRTSVPVLLGGTIPIPAGMFVGYNSYSTNRSPTVWGPTSNDFVPERWGATNEEITKRFRKAKSRAEFISFHGGKRACLGEKFAMLEMRVSVCRLVREFAWELDPSWPERMTPAGPLYPRALRLVFHDLVKSEASS</sequence>
<dbReference type="InterPro" id="IPR036396">
    <property type="entry name" value="Cyt_P450_sf"/>
</dbReference>
<evidence type="ECO:0000256" key="5">
    <source>
        <dbReference type="RuleBase" id="RU000461"/>
    </source>
</evidence>
<feature type="transmembrane region" description="Helical" evidence="6">
    <location>
        <begin position="6"/>
        <end position="24"/>
    </location>
</feature>
<accession>A0A9P8C604</accession>
<comment type="similarity">
    <text evidence="5">Belongs to the cytochrome P450 family.</text>
</comment>
<dbReference type="Proteomes" id="UP000824998">
    <property type="component" value="Unassembled WGS sequence"/>
</dbReference>
<evidence type="ECO:0000256" key="6">
    <source>
        <dbReference type="SAM" id="Phobius"/>
    </source>
</evidence>
<dbReference type="GO" id="GO:0004497">
    <property type="term" value="F:monooxygenase activity"/>
    <property type="evidence" value="ECO:0007669"/>
    <property type="project" value="UniProtKB-KW"/>
</dbReference>
<dbReference type="Pfam" id="PF00067">
    <property type="entry name" value="p450"/>
    <property type="match status" value="1"/>
</dbReference>
<evidence type="ECO:0000313" key="7">
    <source>
        <dbReference type="EMBL" id="KAG9233566.1"/>
    </source>
</evidence>
<dbReference type="AlphaFoldDB" id="A0A9P8C604"/>
<dbReference type="CDD" id="cd11070">
    <property type="entry name" value="CYP56-like"/>
    <property type="match status" value="1"/>
</dbReference>
<keyword evidence="3 4" id="KW-0408">Iron</keyword>
<protein>
    <submittedName>
        <fullName evidence="7">Cytochrome P450</fullName>
    </submittedName>
</protein>
<dbReference type="GO" id="GO:0020037">
    <property type="term" value="F:heme binding"/>
    <property type="evidence" value="ECO:0007669"/>
    <property type="project" value="InterPro"/>
</dbReference>
<dbReference type="OrthoDB" id="1470350at2759"/>
<comment type="cofactor">
    <cofactor evidence="1 4">
        <name>heme</name>
        <dbReference type="ChEBI" id="CHEBI:30413"/>
    </cofactor>
</comment>
<dbReference type="InterPro" id="IPR001128">
    <property type="entry name" value="Cyt_P450"/>
</dbReference>
<keyword evidence="4 5" id="KW-0349">Heme</keyword>
<evidence type="ECO:0000256" key="1">
    <source>
        <dbReference type="ARBA" id="ARBA00001971"/>
    </source>
</evidence>
<dbReference type="SUPFAM" id="SSF48264">
    <property type="entry name" value="Cytochrome P450"/>
    <property type="match status" value="1"/>
</dbReference>
<proteinExistence type="inferred from homology"/>
<dbReference type="InterPro" id="IPR002401">
    <property type="entry name" value="Cyt_P450_E_grp-I"/>
</dbReference>
<dbReference type="Gene3D" id="1.10.630.10">
    <property type="entry name" value="Cytochrome P450"/>
    <property type="match status" value="1"/>
</dbReference>
<name>A0A9P8C604_9HELO</name>
<keyword evidence="5" id="KW-0503">Monooxygenase</keyword>
<organism evidence="7 8">
    <name type="scientific">Amylocarpus encephaloides</name>
    <dbReference type="NCBI Taxonomy" id="45428"/>
    <lineage>
        <taxon>Eukaryota</taxon>
        <taxon>Fungi</taxon>
        <taxon>Dikarya</taxon>
        <taxon>Ascomycota</taxon>
        <taxon>Pezizomycotina</taxon>
        <taxon>Leotiomycetes</taxon>
        <taxon>Helotiales</taxon>
        <taxon>Helotiales incertae sedis</taxon>
        <taxon>Amylocarpus</taxon>
    </lineage>
</organism>
<dbReference type="EMBL" id="MU251495">
    <property type="protein sequence ID" value="KAG9233566.1"/>
    <property type="molecule type" value="Genomic_DNA"/>
</dbReference>
<keyword evidence="2 4" id="KW-0479">Metal-binding</keyword>
<evidence type="ECO:0000256" key="2">
    <source>
        <dbReference type="ARBA" id="ARBA00022723"/>
    </source>
</evidence>
<dbReference type="GO" id="GO:0016705">
    <property type="term" value="F:oxidoreductase activity, acting on paired donors, with incorporation or reduction of molecular oxygen"/>
    <property type="evidence" value="ECO:0007669"/>
    <property type="project" value="InterPro"/>
</dbReference>
<reference evidence="7" key="1">
    <citation type="journal article" date="2021" name="IMA Fungus">
        <title>Genomic characterization of three marine fungi, including Emericellopsis atlantica sp. nov. with signatures of a generalist lifestyle and marine biomass degradation.</title>
        <authorList>
            <person name="Hagestad O.C."/>
            <person name="Hou L."/>
            <person name="Andersen J.H."/>
            <person name="Hansen E.H."/>
            <person name="Altermark B."/>
            <person name="Li C."/>
            <person name="Kuhnert E."/>
            <person name="Cox R.J."/>
            <person name="Crous P.W."/>
            <person name="Spatafora J.W."/>
            <person name="Lail K."/>
            <person name="Amirebrahimi M."/>
            <person name="Lipzen A."/>
            <person name="Pangilinan J."/>
            <person name="Andreopoulos W."/>
            <person name="Hayes R.D."/>
            <person name="Ng V."/>
            <person name="Grigoriev I.V."/>
            <person name="Jackson S.A."/>
            <person name="Sutton T.D.S."/>
            <person name="Dobson A.D.W."/>
            <person name="Rama T."/>
        </authorList>
    </citation>
    <scope>NUCLEOTIDE SEQUENCE</scope>
    <source>
        <strain evidence="7">TRa018bII</strain>
    </source>
</reference>
<comment type="caution">
    <text evidence="7">The sequence shown here is derived from an EMBL/GenBank/DDBJ whole genome shotgun (WGS) entry which is preliminary data.</text>
</comment>
<dbReference type="PANTHER" id="PTHR24305:SF223">
    <property type="entry name" value="CYTOCHROME P450-DIT2"/>
    <property type="match status" value="1"/>
</dbReference>
<evidence type="ECO:0000256" key="4">
    <source>
        <dbReference type="PIRSR" id="PIRSR602401-1"/>
    </source>
</evidence>
<dbReference type="InterPro" id="IPR050121">
    <property type="entry name" value="Cytochrome_P450_monoxygenase"/>
</dbReference>
<dbReference type="PANTHER" id="PTHR24305">
    <property type="entry name" value="CYTOCHROME P450"/>
    <property type="match status" value="1"/>
</dbReference>
<keyword evidence="8" id="KW-1185">Reference proteome</keyword>
<dbReference type="PRINTS" id="PR00463">
    <property type="entry name" value="EP450I"/>
</dbReference>
<keyword evidence="5" id="KW-0560">Oxidoreductase</keyword>
<dbReference type="InterPro" id="IPR017972">
    <property type="entry name" value="Cyt_P450_CS"/>
</dbReference>
<keyword evidence="6" id="KW-0472">Membrane</keyword>
<dbReference type="PRINTS" id="PR00385">
    <property type="entry name" value="P450"/>
</dbReference>
<evidence type="ECO:0000313" key="8">
    <source>
        <dbReference type="Proteomes" id="UP000824998"/>
    </source>
</evidence>
<gene>
    <name evidence="7" type="ORF">BJ875DRAFT_41799</name>
</gene>
<evidence type="ECO:0000256" key="3">
    <source>
        <dbReference type="ARBA" id="ARBA00023004"/>
    </source>
</evidence>
<feature type="binding site" description="axial binding residue" evidence="4">
    <location>
        <position position="441"/>
    </location>
    <ligand>
        <name>heme</name>
        <dbReference type="ChEBI" id="CHEBI:30413"/>
    </ligand>
    <ligandPart>
        <name>Fe</name>
        <dbReference type="ChEBI" id="CHEBI:18248"/>
    </ligandPart>
</feature>
<keyword evidence="6" id="KW-0812">Transmembrane</keyword>